<keyword evidence="3 8" id="KW-0812">Transmembrane</keyword>
<sequence length="948" mass="101999">MNVSVGAFFYKIASGSRRSWTSAFFRVYSVLLDAPGSDATDDDEFLASLVLNIIYLVGLIVFAVLIGMVGEEVTVQVLQLRHGRPQLEIKDHILILNWNSQGLAVVRQLLNAKHRKSIVVLADEDKAMLDSAIAKLGPGKSGRSDARLRVRVRRGLPFRREHLSLVCASEASIIILLYPEAAGNVARAETLKAVTVAALTTLDHFQEQPLIVQVPNELSDNQHSVDMVQDLFAARREGTLKRGGGMHVVRLSEQSIVDRLVAQSSIQPGMCSIYETILSHGEQVDFDFVEMKEISGKFADVRRRFPSAVTCGFVSSFDGQLHLNPEDSDIVTQGDKVVFLAPANVDLVATSTEACAQLHQAAEEQGQFRNAKAVGSSTSGRKICVVGWVPEQAGELVAGFSEFSPAGTHVTVVVDRIPEELREYLQRTLARSNARAAASKRQDNSSGGWGDARLQATIRRMTHDKSSNNLLTTDKSGNNLLSGTTLSPMTSQGRIPLSPVTSQARNVDFSRLSGTGGVRPTASAIPSSCQVSGTEVGVGGPSSRQVSGREVGVGGPFSPNSFSLASTGSLIRAQGSLGRLNRQQVSIEEEGISAVSMGPVAGMSEGVTSPPWPPGSDNGSLEDSKASDRSSPHHGKAGSTLPMATGSQSTPSSVLEMKQQIPRHSIPESAAESVADSFALPAGGSSDHNPIKRSKSRRAGGGSHEGGSNGGSSNHVDRLGMGVMVHSFARRFKSKSEKLGIQFTVGQTDFTFKVFPDPLCEEALRAAGVQEADSVVLGTPSNTSYPFSDAQLLSALFLIQSLAAEADHKVHVVAKVTNSNTKKIAHRFFQQLSNPYVTYELLLPQQITSAVLTQTAWQPNYMQLVQELLVNSEGMELYIVDPARLGFKIGDVTTFAEVTEAARLLSYTVLGFTKGSGFRRKQILAPHARHELVIEDEDKIIILAEEWE</sequence>
<evidence type="ECO:0000313" key="11">
    <source>
        <dbReference type="Proteomes" id="UP000232323"/>
    </source>
</evidence>
<evidence type="ECO:0000313" key="10">
    <source>
        <dbReference type="EMBL" id="GAX73112.1"/>
    </source>
</evidence>
<organism evidence="10 11">
    <name type="scientific">Chlamydomonas eustigma</name>
    <dbReference type="NCBI Taxonomy" id="1157962"/>
    <lineage>
        <taxon>Eukaryota</taxon>
        <taxon>Viridiplantae</taxon>
        <taxon>Chlorophyta</taxon>
        <taxon>core chlorophytes</taxon>
        <taxon>Chlorophyceae</taxon>
        <taxon>CS clade</taxon>
        <taxon>Chlamydomonadales</taxon>
        <taxon>Chlamydomonadaceae</taxon>
        <taxon>Chlamydomonas</taxon>
    </lineage>
</organism>
<evidence type="ECO:0000256" key="5">
    <source>
        <dbReference type="ARBA" id="ARBA00023065"/>
    </source>
</evidence>
<feature type="compositionally biased region" description="Polar residues" evidence="7">
    <location>
        <begin position="524"/>
        <end position="533"/>
    </location>
</feature>
<evidence type="ECO:0000256" key="3">
    <source>
        <dbReference type="ARBA" id="ARBA00022692"/>
    </source>
</evidence>
<keyword evidence="11" id="KW-1185">Reference proteome</keyword>
<keyword evidence="5" id="KW-0406">Ion transport</keyword>
<accession>A0A250WR14</accession>
<feature type="compositionally biased region" description="Gly residues" evidence="7">
    <location>
        <begin position="699"/>
        <end position="710"/>
    </location>
</feature>
<feature type="region of interest" description="Disordered" evidence="7">
    <location>
        <begin position="515"/>
        <end position="549"/>
    </location>
</feature>
<gene>
    <name evidence="10" type="ORF">CEUSTIGMA_g565.t1</name>
</gene>
<comment type="subcellular location">
    <subcellularLocation>
        <location evidence="1">Endomembrane system</location>
        <topology evidence="1">Multi-pass membrane protein</topology>
    </subcellularLocation>
</comment>
<reference evidence="10 11" key="1">
    <citation type="submission" date="2017-08" db="EMBL/GenBank/DDBJ databases">
        <title>Acidophilic green algal genome provides insights into adaptation to an acidic environment.</title>
        <authorList>
            <person name="Hirooka S."/>
            <person name="Hirose Y."/>
            <person name="Kanesaki Y."/>
            <person name="Higuchi S."/>
            <person name="Fujiwara T."/>
            <person name="Onuma R."/>
            <person name="Era A."/>
            <person name="Ohbayashi R."/>
            <person name="Uzuka A."/>
            <person name="Nozaki H."/>
            <person name="Yoshikawa H."/>
            <person name="Miyagishima S.Y."/>
        </authorList>
    </citation>
    <scope>NUCLEOTIDE SEQUENCE [LARGE SCALE GENOMIC DNA]</scope>
    <source>
        <strain evidence="10 11">NIES-2499</strain>
    </source>
</reference>
<evidence type="ECO:0000259" key="9">
    <source>
        <dbReference type="Pfam" id="PF06241"/>
    </source>
</evidence>
<dbReference type="EMBL" id="BEGY01000002">
    <property type="protein sequence ID" value="GAX73112.1"/>
    <property type="molecule type" value="Genomic_DNA"/>
</dbReference>
<dbReference type="InterPro" id="IPR044849">
    <property type="entry name" value="CASTOR/POLLUX/SYM8-like"/>
</dbReference>
<dbReference type="PANTHER" id="PTHR31563:SF10">
    <property type="entry name" value="ION CHANNEL POLLUX-RELATED"/>
    <property type="match status" value="1"/>
</dbReference>
<evidence type="ECO:0000256" key="4">
    <source>
        <dbReference type="ARBA" id="ARBA00022989"/>
    </source>
</evidence>
<feature type="transmembrane region" description="Helical" evidence="8">
    <location>
        <begin position="45"/>
        <end position="69"/>
    </location>
</feature>
<evidence type="ECO:0000256" key="1">
    <source>
        <dbReference type="ARBA" id="ARBA00004127"/>
    </source>
</evidence>
<dbReference type="AlphaFoldDB" id="A0A250WR14"/>
<protein>
    <recommendedName>
        <fullName evidence="9">CASTOR/POLLUX/SYM8 ion channel conserved domain-containing protein</fullName>
    </recommendedName>
</protein>
<dbReference type="GO" id="GO:0006811">
    <property type="term" value="P:monoatomic ion transport"/>
    <property type="evidence" value="ECO:0007669"/>
    <property type="project" value="UniProtKB-KW"/>
</dbReference>
<keyword evidence="6 8" id="KW-0472">Membrane</keyword>
<dbReference type="Pfam" id="PF06241">
    <property type="entry name" value="Castor_Poll_mid"/>
    <property type="match status" value="1"/>
</dbReference>
<evidence type="ECO:0000256" key="6">
    <source>
        <dbReference type="ARBA" id="ARBA00023136"/>
    </source>
</evidence>
<comment type="caution">
    <text evidence="10">The sequence shown here is derived from an EMBL/GenBank/DDBJ whole genome shotgun (WGS) entry which is preliminary data.</text>
</comment>
<dbReference type="Proteomes" id="UP000232323">
    <property type="component" value="Unassembled WGS sequence"/>
</dbReference>
<dbReference type="InterPro" id="IPR010420">
    <property type="entry name" value="CASTOR/POLLUX/SYM8_dom"/>
</dbReference>
<feature type="region of interest" description="Disordered" evidence="7">
    <location>
        <begin position="432"/>
        <end position="451"/>
    </location>
</feature>
<feature type="domain" description="CASTOR/POLLUX/SYM8 ion channel conserved" evidence="9">
    <location>
        <begin position="255"/>
        <end position="344"/>
    </location>
</feature>
<proteinExistence type="predicted"/>
<dbReference type="OrthoDB" id="414047at2759"/>
<keyword evidence="4 8" id="KW-1133">Transmembrane helix</keyword>
<name>A0A250WR14_9CHLO</name>
<evidence type="ECO:0000256" key="2">
    <source>
        <dbReference type="ARBA" id="ARBA00022448"/>
    </source>
</evidence>
<feature type="compositionally biased region" description="Basic and acidic residues" evidence="7">
    <location>
        <begin position="622"/>
        <end position="631"/>
    </location>
</feature>
<dbReference type="GO" id="GO:0012505">
    <property type="term" value="C:endomembrane system"/>
    <property type="evidence" value="ECO:0007669"/>
    <property type="project" value="UniProtKB-SubCell"/>
</dbReference>
<evidence type="ECO:0000256" key="7">
    <source>
        <dbReference type="SAM" id="MobiDB-lite"/>
    </source>
</evidence>
<dbReference type="PANTHER" id="PTHR31563">
    <property type="entry name" value="ION CHANNEL POLLUX-RELATED"/>
    <property type="match status" value="1"/>
</dbReference>
<dbReference type="Gene3D" id="3.40.50.720">
    <property type="entry name" value="NAD(P)-binding Rossmann-like Domain"/>
    <property type="match status" value="2"/>
</dbReference>
<evidence type="ECO:0000256" key="8">
    <source>
        <dbReference type="SAM" id="Phobius"/>
    </source>
</evidence>
<keyword evidence="2" id="KW-0813">Transport</keyword>
<feature type="region of interest" description="Disordered" evidence="7">
    <location>
        <begin position="599"/>
        <end position="718"/>
    </location>
</feature>